<organism evidence="2 3">
    <name type="scientific">Christensenella minuta</name>
    <dbReference type="NCBI Taxonomy" id="626937"/>
    <lineage>
        <taxon>Bacteria</taxon>
        <taxon>Bacillati</taxon>
        <taxon>Bacillota</taxon>
        <taxon>Clostridia</taxon>
        <taxon>Christensenellales</taxon>
        <taxon>Christensenellaceae</taxon>
        <taxon>Christensenella</taxon>
    </lineage>
</organism>
<feature type="signal peptide" evidence="1">
    <location>
        <begin position="1"/>
        <end position="28"/>
    </location>
</feature>
<dbReference type="STRING" id="626937.HMPREF3293_00537"/>
<dbReference type="RefSeq" id="WP_066522584.1">
    <property type="nucleotide sequence ID" value="NZ_CABMOF010000009.1"/>
</dbReference>
<evidence type="ECO:0000313" key="3">
    <source>
        <dbReference type="Proteomes" id="UP000070366"/>
    </source>
</evidence>
<sequence>MKKGWGKYFLVLLAVLLALSLTPAAALAEEIDDILGPLTLDSGSVAVGDTTGATITSLSVQRTACCRTE</sequence>
<dbReference type="Proteomes" id="UP000070366">
    <property type="component" value="Unassembled WGS sequence"/>
</dbReference>
<evidence type="ECO:0000313" key="2">
    <source>
        <dbReference type="EMBL" id="KXK66494.1"/>
    </source>
</evidence>
<evidence type="ECO:0000256" key="1">
    <source>
        <dbReference type="SAM" id="SignalP"/>
    </source>
</evidence>
<protein>
    <submittedName>
        <fullName evidence="2">Uncharacterized protein</fullName>
    </submittedName>
</protein>
<reference evidence="2 3" key="1">
    <citation type="submission" date="2016-02" db="EMBL/GenBank/DDBJ databases">
        <authorList>
            <person name="Wen L."/>
            <person name="He K."/>
            <person name="Yang H."/>
        </authorList>
    </citation>
    <scope>NUCLEOTIDE SEQUENCE [LARGE SCALE GENOMIC DNA]</scope>
    <source>
        <strain evidence="2 3">DSM 22607</strain>
    </source>
</reference>
<proteinExistence type="predicted"/>
<dbReference type="AlphaFoldDB" id="A0A136Q7C3"/>
<gene>
    <name evidence="2" type="ORF">HMPREF3293_00537</name>
</gene>
<comment type="caution">
    <text evidence="2">The sequence shown here is derived from an EMBL/GenBank/DDBJ whole genome shotgun (WGS) entry which is preliminary data.</text>
</comment>
<name>A0A136Q7C3_9FIRM</name>
<keyword evidence="3" id="KW-1185">Reference proteome</keyword>
<dbReference type="EMBL" id="LSZW01000040">
    <property type="protein sequence ID" value="KXK66494.1"/>
    <property type="molecule type" value="Genomic_DNA"/>
</dbReference>
<feature type="chain" id="PRO_5007478664" evidence="1">
    <location>
        <begin position="29"/>
        <end position="69"/>
    </location>
</feature>
<dbReference type="KEGG" id="cmiu:B1H56_09750"/>
<accession>A0A136Q7C3</accession>
<keyword evidence="1" id="KW-0732">Signal</keyword>